<dbReference type="GO" id="GO:0061630">
    <property type="term" value="F:ubiquitin protein ligase activity"/>
    <property type="evidence" value="ECO:0007669"/>
    <property type="project" value="UniProtKB-UniRule"/>
</dbReference>
<organism evidence="13 14">
    <name type="scientific">Genlisea aurea</name>
    <dbReference type="NCBI Taxonomy" id="192259"/>
    <lineage>
        <taxon>Eukaryota</taxon>
        <taxon>Viridiplantae</taxon>
        <taxon>Streptophyta</taxon>
        <taxon>Embryophyta</taxon>
        <taxon>Tracheophyta</taxon>
        <taxon>Spermatophyta</taxon>
        <taxon>Magnoliopsida</taxon>
        <taxon>eudicotyledons</taxon>
        <taxon>Gunneridae</taxon>
        <taxon>Pentapetalae</taxon>
        <taxon>asterids</taxon>
        <taxon>lamiids</taxon>
        <taxon>Lamiales</taxon>
        <taxon>Lentibulariaceae</taxon>
        <taxon>Genlisea</taxon>
    </lineage>
</organism>
<keyword evidence="6 10" id="KW-0863">Zinc-finger</keyword>
<sequence length="215" mass="24131">MEQSTDASYSADTAVVDPGHFECNICFELPHEPILTLCGHLYCWPCLYQWLNLHSHSLECPVCKAIVQEHQLIPIYGRGKTSHGPRSHPGQPGVTIPNRPMGGMRPPTAPPPLNLNYLRQAELDPMMGNGSRFGQMTLSTIFGAIPAIFNFQVHDATTVYGVNPDVPYLFSSSFHGGYVHGFHHHHSIRIDWRPIFLKLFFVLLAFFAFLHLILA</sequence>
<dbReference type="InterPro" id="IPR045103">
    <property type="entry name" value="RNF5/RNF185-like"/>
</dbReference>
<keyword evidence="4 11" id="KW-0808">Transferase</keyword>
<evidence type="ECO:0000256" key="7">
    <source>
        <dbReference type="ARBA" id="ARBA00022786"/>
    </source>
</evidence>
<evidence type="ECO:0000256" key="4">
    <source>
        <dbReference type="ARBA" id="ARBA00022679"/>
    </source>
</evidence>
<evidence type="ECO:0000256" key="1">
    <source>
        <dbReference type="ARBA" id="ARBA00000900"/>
    </source>
</evidence>
<comment type="pathway">
    <text evidence="3 11">Protein modification; protein ubiquitination.</text>
</comment>
<dbReference type="Pfam" id="PF00097">
    <property type="entry name" value="zf-C3HC4"/>
    <property type="match status" value="1"/>
</dbReference>
<keyword evidence="8 11" id="KW-0862">Zinc</keyword>
<evidence type="ECO:0000256" key="3">
    <source>
        <dbReference type="ARBA" id="ARBA00004906"/>
    </source>
</evidence>
<dbReference type="CDD" id="cd16534">
    <property type="entry name" value="RING-HC_RNF5-like"/>
    <property type="match status" value="1"/>
</dbReference>
<evidence type="ECO:0000256" key="10">
    <source>
        <dbReference type="PROSITE-ProRule" id="PRU00175"/>
    </source>
</evidence>
<keyword evidence="14" id="KW-1185">Reference proteome</keyword>
<comment type="caution">
    <text evidence="13">The sequence shown here is derived from an EMBL/GenBank/DDBJ whole genome shotgun (WGS) entry which is preliminary data.</text>
</comment>
<comment type="function">
    <text evidence="11">E3 ubiquitin-protein ligase.</text>
</comment>
<evidence type="ECO:0000256" key="11">
    <source>
        <dbReference type="RuleBase" id="RU369090"/>
    </source>
</evidence>
<evidence type="ECO:0000256" key="9">
    <source>
        <dbReference type="ARBA" id="ARBA00023136"/>
    </source>
</evidence>
<comment type="subcellular location">
    <subcellularLocation>
        <location evidence="2">Endomembrane system</location>
    </subcellularLocation>
    <subcellularLocation>
        <location evidence="11">Endoplasmic reticulum membrane</location>
        <topology evidence="11">Single-pass type IV membrane protein</topology>
    </subcellularLocation>
</comment>
<comment type="catalytic activity">
    <reaction evidence="1 11">
        <text>S-ubiquitinyl-[E2 ubiquitin-conjugating enzyme]-L-cysteine + [acceptor protein]-L-lysine = [E2 ubiquitin-conjugating enzyme]-L-cysteine + N(6)-ubiquitinyl-[acceptor protein]-L-lysine.</text>
        <dbReference type="EC" id="2.3.2.27"/>
    </reaction>
</comment>
<dbReference type="SMART" id="SM00184">
    <property type="entry name" value="RING"/>
    <property type="match status" value="1"/>
</dbReference>
<dbReference type="AlphaFoldDB" id="S8DFN8"/>
<dbReference type="PROSITE" id="PS00518">
    <property type="entry name" value="ZF_RING_1"/>
    <property type="match status" value="1"/>
</dbReference>
<dbReference type="EC" id="2.3.2.27" evidence="11"/>
<keyword evidence="11" id="KW-0256">Endoplasmic reticulum</keyword>
<dbReference type="GO" id="GO:0005789">
    <property type="term" value="C:endoplasmic reticulum membrane"/>
    <property type="evidence" value="ECO:0007669"/>
    <property type="project" value="UniProtKB-SubCell"/>
</dbReference>
<dbReference type="InterPro" id="IPR017907">
    <property type="entry name" value="Znf_RING_CS"/>
</dbReference>
<dbReference type="GO" id="GO:0008270">
    <property type="term" value="F:zinc ion binding"/>
    <property type="evidence" value="ECO:0007669"/>
    <property type="project" value="UniProtKB-KW"/>
</dbReference>
<comment type="domain">
    <text evidence="11">The RING-type zinc finger domain is responsible for E3 ligase activity.</text>
</comment>
<evidence type="ECO:0000313" key="13">
    <source>
        <dbReference type="EMBL" id="EPS61623.1"/>
    </source>
</evidence>
<evidence type="ECO:0000256" key="5">
    <source>
        <dbReference type="ARBA" id="ARBA00022723"/>
    </source>
</evidence>
<feature type="domain" description="RING-type" evidence="12">
    <location>
        <begin position="23"/>
        <end position="64"/>
    </location>
</feature>
<dbReference type="InterPro" id="IPR018957">
    <property type="entry name" value="Znf_C3HC4_RING-type"/>
</dbReference>
<dbReference type="PROSITE" id="PS50089">
    <property type="entry name" value="ZF_RING_2"/>
    <property type="match status" value="1"/>
</dbReference>
<keyword evidence="11" id="KW-1133">Transmembrane helix</keyword>
<reference evidence="13 14" key="1">
    <citation type="journal article" date="2013" name="BMC Genomics">
        <title>The miniature genome of a carnivorous plant Genlisea aurea contains a low number of genes and short non-coding sequences.</title>
        <authorList>
            <person name="Leushkin E.V."/>
            <person name="Sutormin R.A."/>
            <person name="Nabieva E.R."/>
            <person name="Penin A.A."/>
            <person name="Kondrashov A.S."/>
            <person name="Logacheva M.D."/>
        </authorList>
    </citation>
    <scope>NUCLEOTIDE SEQUENCE [LARGE SCALE GENOMIC DNA]</scope>
</reference>
<evidence type="ECO:0000256" key="6">
    <source>
        <dbReference type="ARBA" id="ARBA00022771"/>
    </source>
</evidence>
<dbReference type="InterPro" id="IPR013083">
    <property type="entry name" value="Znf_RING/FYVE/PHD"/>
</dbReference>
<evidence type="ECO:0000259" key="12">
    <source>
        <dbReference type="PROSITE" id="PS50089"/>
    </source>
</evidence>
<dbReference type="GO" id="GO:0006511">
    <property type="term" value="P:ubiquitin-dependent protein catabolic process"/>
    <property type="evidence" value="ECO:0007669"/>
    <property type="project" value="UniProtKB-UniRule"/>
</dbReference>
<protein>
    <recommendedName>
        <fullName evidence="11">E3 ubiquitin-protein ligase RMA</fullName>
        <ecNumber evidence="11">2.3.2.27</ecNumber>
    </recommendedName>
    <alternativeName>
        <fullName evidence="11">Protein RING membrane-anchor</fullName>
    </alternativeName>
    <alternativeName>
        <fullName evidence="11">RING-type E3 ubiquitin transferase RMA</fullName>
    </alternativeName>
</protein>
<dbReference type="Gene3D" id="3.30.40.10">
    <property type="entry name" value="Zinc/RING finger domain, C3HC4 (zinc finger)"/>
    <property type="match status" value="1"/>
</dbReference>
<dbReference type="Proteomes" id="UP000015453">
    <property type="component" value="Unassembled WGS sequence"/>
</dbReference>
<gene>
    <name evidence="13" type="ORF">M569_13172</name>
</gene>
<evidence type="ECO:0000256" key="8">
    <source>
        <dbReference type="ARBA" id="ARBA00022833"/>
    </source>
</evidence>
<evidence type="ECO:0000256" key="2">
    <source>
        <dbReference type="ARBA" id="ARBA00004308"/>
    </source>
</evidence>
<dbReference type="EMBL" id="AUSU01006704">
    <property type="protein sequence ID" value="EPS61623.1"/>
    <property type="molecule type" value="Genomic_DNA"/>
</dbReference>
<accession>S8DFN8</accession>
<evidence type="ECO:0000313" key="14">
    <source>
        <dbReference type="Proteomes" id="UP000015453"/>
    </source>
</evidence>
<dbReference type="GO" id="GO:0016567">
    <property type="term" value="P:protein ubiquitination"/>
    <property type="evidence" value="ECO:0007669"/>
    <property type="project" value="UniProtKB-UniPathway"/>
</dbReference>
<keyword evidence="7 11" id="KW-0833">Ubl conjugation pathway</keyword>
<feature type="transmembrane region" description="Helical" evidence="11">
    <location>
        <begin position="195"/>
        <end position="214"/>
    </location>
</feature>
<dbReference type="OrthoDB" id="6270329at2759"/>
<dbReference type="UniPathway" id="UPA00143"/>
<keyword evidence="11" id="KW-0812">Transmembrane</keyword>
<dbReference type="PANTHER" id="PTHR12313">
    <property type="entry name" value="E3 UBIQUITIN-PROTEIN LIGASE RNF5-RELATED"/>
    <property type="match status" value="1"/>
</dbReference>
<dbReference type="SUPFAM" id="SSF57850">
    <property type="entry name" value="RING/U-box"/>
    <property type="match status" value="1"/>
</dbReference>
<dbReference type="InterPro" id="IPR001841">
    <property type="entry name" value="Znf_RING"/>
</dbReference>
<proteinExistence type="predicted"/>
<keyword evidence="9 11" id="KW-0472">Membrane</keyword>
<name>S8DFN8_9LAMI</name>
<keyword evidence="5 11" id="KW-0479">Metal-binding</keyword>